<evidence type="ECO:0000259" key="5">
    <source>
        <dbReference type="PROSITE" id="PS50983"/>
    </source>
</evidence>
<dbReference type="EMBL" id="BMEV01000019">
    <property type="protein sequence ID" value="GGH74527.1"/>
    <property type="molecule type" value="Genomic_DNA"/>
</dbReference>
<comment type="caution">
    <text evidence="6">The sequence shown here is derived from an EMBL/GenBank/DDBJ whole genome shotgun (WGS) entry which is preliminary data.</text>
</comment>
<dbReference type="PANTHER" id="PTHR30535">
    <property type="entry name" value="VITAMIN B12-BINDING PROTEIN"/>
    <property type="match status" value="1"/>
</dbReference>
<feature type="signal peptide" evidence="4">
    <location>
        <begin position="1"/>
        <end position="19"/>
    </location>
</feature>
<dbReference type="RefSeq" id="WP_188391624.1">
    <property type="nucleotide sequence ID" value="NZ_BMEV01000019.1"/>
</dbReference>
<name>A0A8J2ZSB5_9BACI</name>
<dbReference type="InterPro" id="IPR002491">
    <property type="entry name" value="ABC_transptr_periplasmic_BD"/>
</dbReference>
<evidence type="ECO:0000256" key="3">
    <source>
        <dbReference type="SAM" id="MobiDB-lite"/>
    </source>
</evidence>
<feature type="chain" id="PRO_5038689011" evidence="4">
    <location>
        <begin position="20"/>
        <end position="324"/>
    </location>
</feature>
<reference evidence="6" key="1">
    <citation type="journal article" date="2014" name="Int. J. Syst. Evol. Microbiol.">
        <title>Complete genome sequence of Corynebacterium casei LMG S-19264T (=DSM 44701T), isolated from a smear-ripened cheese.</title>
        <authorList>
            <consortium name="US DOE Joint Genome Institute (JGI-PGF)"/>
            <person name="Walter F."/>
            <person name="Albersmeier A."/>
            <person name="Kalinowski J."/>
            <person name="Ruckert C."/>
        </authorList>
    </citation>
    <scope>NUCLEOTIDE SEQUENCE</scope>
    <source>
        <strain evidence="6">CGMCC 1.12360</strain>
    </source>
</reference>
<dbReference type="Gene3D" id="3.40.50.1980">
    <property type="entry name" value="Nitrogenase molybdenum iron protein domain"/>
    <property type="match status" value="2"/>
</dbReference>
<feature type="region of interest" description="Disordered" evidence="3">
    <location>
        <begin position="23"/>
        <end position="47"/>
    </location>
</feature>
<evidence type="ECO:0000313" key="7">
    <source>
        <dbReference type="Proteomes" id="UP000602050"/>
    </source>
</evidence>
<dbReference type="Pfam" id="PF01497">
    <property type="entry name" value="Peripla_BP_2"/>
    <property type="match status" value="1"/>
</dbReference>
<keyword evidence="2 4" id="KW-0732">Signal</keyword>
<gene>
    <name evidence="6" type="primary">yvrC</name>
    <name evidence="6" type="ORF">GCM10010978_13490</name>
</gene>
<accession>A0A8J2ZSB5</accession>
<dbReference type="PANTHER" id="PTHR30535:SF34">
    <property type="entry name" value="MOLYBDATE-BINDING PROTEIN MOLA"/>
    <property type="match status" value="1"/>
</dbReference>
<dbReference type="GO" id="GO:0071281">
    <property type="term" value="P:cellular response to iron ion"/>
    <property type="evidence" value="ECO:0007669"/>
    <property type="project" value="TreeGrafter"/>
</dbReference>
<proteinExistence type="inferred from homology"/>
<evidence type="ECO:0000313" key="6">
    <source>
        <dbReference type="EMBL" id="GGH74527.1"/>
    </source>
</evidence>
<dbReference type="PROSITE" id="PS50983">
    <property type="entry name" value="FE_B12_PBP"/>
    <property type="match status" value="1"/>
</dbReference>
<dbReference type="InterPro" id="IPR054828">
    <property type="entry name" value="Vit_B12_bind_prot"/>
</dbReference>
<reference evidence="6" key="2">
    <citation type="submission" date="2020-09" db="EMBL/GenBank/DDBJ databases">
        <authorList>
            <person name="Sun Q."/>
            <person name="Zhou Y."/>
        </authorList>
    </citation>
    <scope>NUCLEOTIDE SEQUENCE</scope>
    <source>
        <strain evidence="6">CGMCC 1.12360</strain>
    </source>
</reference>
<organism evidence="6 7">
    <name type="scientific">Compostibacillus humi</name>
    <dbReference type="NCBI Taxonomy" id="1245525"/>
    <lineage>
        <taxon>Bacteria</taxon>
        <taxon>Bacillati</taxon>
        <taxon>Bacillota</taxon>
        <taxon>Bacilli</taxon>
        <taxon>Bacillales</taxon>
        <taxon>Bacillaceae</taxon>
        <taxon>Compostibacillus</taxon>
    </lineage>
</organism>
<dbReference type="PROSITE" id="PS51257">
    <property type="entry name" value="PROKAR_LIPOPROTEIN"/>
    <property type="match status" value="1"/>
</dbReference>
<dbReference type="AlphaFoldDB" id="A0A8J2ZSB5"/>
<sequence length="324" mass="35470">MKKWYTVFILLVFVLIALAGCGESKTDSSPGQEDEPEVTEEAGNSSFPVTITDALEEEVVVEEKPERIVSLVPGNTEIAFALGLGDFIVGVSDHDNYPEEVFEIEKVGGMEFDIEKIIALEPDIVLAHESSALNSIEGLEQIKNSGIAVLVVNEANSFDDVYHSIELIGKATGTEEQAATIIGTMQNEVEKIKEQAAQVSEKKSVLFEISPAPEIYAAGKNTFMDEMLSIINADNAAGDLEGWPKLDEEVILEYNPDVIVTTYGFYVDHAIEDVKAREGWQDVTAIKNGEVYDVHSDLLSRPGPRLIDGVKELAQAVYPDVFNE</sequence>
<evidence type="ECO:0000256" key="2">
    <source>
        <dbReference type="ARBA" id="ARBA00022729"/>
    </source>
</evidence>
<dbReference type="SUPFAM" id="SSF53807">
    <property type="entry name" value="Helical backbone' metal receptor"/>
    <property type="match status" value="1"/>
</dbReference>
<evidence type="ECO:0000256" key="4">
    <source>
        <dbReference type="SAM" id="SignalP"/>
    </source>
</evidence>
<evidence type="ECO:0000256" key="1">
    <source>
        <dbReference type="ARBA" id="ARBA00008814"/>
    </source>
</evidence>
<dbReference type="NCBIfam" id="NF038402">
    <property type="entry name" value="TroA_like"/>
    <property type="match status" value="1"/>
</dbReference>
<feature type="domain" description="Fe/B12 periplasmic-binding" evidence="5">
    <location>
        <begin position="67"/>
        <end position="321"/>
    </location>
</feature>
<dbReference type="InterPro" id="IPR050902">
    <property type="entry name" value="ABC_Transporter_SBP"/>
</dbReference>
<dbReference type="Proteomes" id="UP000602050">
    <property type="component" value="Unassembled WGS sequence"/>
</dbReference>
<comment type="similarity">
    <text evidence="1">Belongs to the bacterial solute-binding protein 8 family.</text>
</comment>
<protein>
    <submittedName>
        <fullName evidence="6">Putative ABC transporter substrate-binding lipoprotein YvrC</fullName>
    </submittedName>
</protein>
<keyword evidence="6" id="KW-0449">Lipoprotein</keyword>
<dbReference type="CDD" id="cd01143">
    <property type="entry name" value="YvrC"/>
    <property type="match status" value="1"/>
</dbReference>
<keyword evidence="7" id="KW-1185">Reference proteome</keyword>